<dbReference type="EMBL" id="PDJI01000004">
    <property type="protein sequence ID" value="PFG39196.1"/>
    <property type="molecule type" value="Genomic_DNA"/>
</dbReference>
<dbReference type="OrthoDB" id="3264552at2"/>
<feature type="transmembrane region" description="Helical" evidence="2">
    <location>
        <begin position="348"/>
        <end position="367"/>
    </location>
</feature>
<organism evidence="3 4">
    <name type="scientific">Georgenia soli</name>
    <dbReference type="NCBI Taxonomy" id="638953"/>
    <lineage>
        <taxon>Bacteria</taxon>
        <taxon>Bacillati</taxon>
        <taxon>Actinomycetota</taxon>
        <taxon>Actinomycetes</taxon>
        <taxon>Micrococcales</taxon>
        <taxon>Bogoriellaceae</taxon>
        <taxon>Georgenia</taxon>
    </lineage>
</organism>
<evidence type="ECO:0000313" key="4">
    <source>
        <dbReference type="Proteomes" id="UP000222106"/>
    </source>
</evidence>
<keyword evidence="4" id="KW-1185">Reference proteome</keyword>
<keyword evidence="2" id="KW-1133">Transmembrane helix</keyword>
<name>A0A2A9EKR0_9MICO</name>
<evidence type="ECO:0000256" key="2">
    <source>
        <dbReference type="SAM" id="Phobius"/>
    </source>
</evidence>
<evidence type="ECO:0008006" key="5">
    <source>
        <dbReference type="Google" id="ProtNLM"/>
    </source>
</evidence>
<evidence type="ECO:0000313" key="3">
    <source>
        <dbReference type="EMBL" id="PFG39196.1"/>
    </source>
</evidence>
<dbReference type="RefSeq" id="WP_098483343.1">
    <property type="nucleotide sequence ID" value="NZ_PDJI01000004.1"/>
</dbReference>
<proteinExistence type="predicted"/>
<feature type="region of interest" description="Disordered" evidence="1">
    <location>
        <begin position="313"/>
        <end position="344"/>
    </location>
</feature>
<reference evidence="3 4" key="1">
    <citation type="submission" date="2017-10" db="EMBL/GenBank/DDBJ databases">
        <title>Sequencing the genomes of 1000 actinobacteria strains.</title>
        <authorList>
            <person name="Klenk H.-P."/>
        </authorList>
    </citation>
    <scope>NUCLEOTIDE SEQUENCE [LARGE SCALE GENOMIC DNA]</scope>
    <source>
        <strain evidence="3 4">DSM 21838</strain>
    </source>
</reference>
<keyword evidence="2" id="KW-0472">Membrane</keyword>
<keyword evidence="2" id="KW-0812">Transmembrane</keyword>
<comment type="caution">
    <text evidence="3">The sequence shown here is derived from an EMBL/GenBank/DDBJ whole genome shotgun (WGS) entry which is preliminary data.</text>
</comment>
<protein>
    <recommendedName>
        <fullName evidence="5">DUF2330 domain-containing protein</fullName>
    </recommendedName>
</protein>
<accession>A0A2A9EKR0</accession>
<sequence length="373" mass="38307">MAGPWNRAEGVLVATRLDPDAVAAHLAAAGVLARLEWYPGTEHLLSLSVLTDPAGSVGAAGEGQVVAGPTLPELVEELQATFDADVLMDGVPAGHEADWTITEEGITLGPGAREATPEDGAIPGVVEEEDTAHDARTVVLTPMPVHQVPLHATLLGRPVTVAEQPVDGEPRRLVMTTGPGRELGVHGWDADAYPVLRLQVDAEDRTALLLPGPDSDVDEREGGVAVFSWSMRSRYVLPDDAAGPVRTLVEDLLGDGEDAAAFAAAVPGADPAAVAASFALPGADGLAAFVAALGLPPAVADVLEGRAEPADLEGARTHEAERLPRAAAQSARLALEGQPPMAPSTRTALRAGAVGLGALAVVAMVMARRGRRG</sequence>
<dbReference type="AlphaFoldDB" id="A0A2A9EKR0"/>
<feature type="compositionally biased region" description="Basic and acidic residues" evidence="1">
    <location>
        <begin position="313"/>
        <end position="324"/>
    </location>
</feature>
<evidence type="ECO:0000256" key="1">
    <source>
        <dbReference type="SAM" id="MobiDB-lite"/>
    </source>
</evidence>
<gene>
    <name evidence="3" type="ORF">ATJ97_1693</name>
</gene>
<dbReference type="Proteomes" id="UP000222106">
    <property type="component" value="Unassembled WGS sequence"/>
</dbReference>